<dbReference type="Gene3D" id="3.90.850.10">
    <property type="entry name" value="Fumarylacetoacetase-like, C-terminal domain"/>
    <property type="match status" value="1"/>
</dbReference>
<evidence type="ECO:0000256" key="1">
    <source>
        <dbReference type="ARBA" id="ARBA00023239"/>
    </source>
</evidence>
<keyword evidence="4" id="KW-1185">Reference proteome</keyword>
<dbReference type="Proteomes" id="UP001528672">
    <property type="component" value="Unassembled WGS sequence"/>
</dbReference>
<dbReference type="InterPro" id="IPR036663">
    <property type="entry name" value="Fumarylacetoacetase_C_sf"/>
</dbReference>
<protein>
    <submittedName>
        <fullName evidence="3">Hydratase</fullName>
    </submittedName>
</protein>
<evidence type="ECO:0000313" key="4">
    <source>
        <dbReference type="Proteomes" id="UP001528672"/>
    </source>
</evidence>
<dbReference type="InterPro" id="IPR050772">
    <property type="entry name" value="Hydratase-Decarb/MhpD_sf"/>
</dbReference>
<proteinExistence type="predicted"/>
<dbReference type="SUPFAM" id="SSF56529">
    <property type="entry name" value="FAH"/>
    <property type="match status" value="1"/>
</dbReference>
<dbReference type="Pfam" id="PF01557">
    <property type="entry name" value="FAA_hydrolase"/>
    <property type="match status" value="1"/>
</dbReference>
<dbReference type="PANTHER" id="PTHR30143">
    <property type="entry name" value="ACID HYDRATASE"/>
    <property type="match status" value="1"/>
</dbReference>
<organism evidence="3 4">
    <name type="scientific">Curvibacter microcysteis</name>
    <dbReference type="NCBI Taxonomy" id="3026419"/>
    <lineage>
        <taxon>Bacteria</taxon>
        <taxon>Pseudomonadati</taxon>
        <taxon>Pseudomonadota</taxon>
        <taxon>Betaproteobacteria</taxon>
        <taxon>Burkholderiales</taxon>
        <taxon>Comamonadaceae</taxon>
        <taxon>Curvibacter</taxon>
    </lineage>
</organism>
<comment type="caution">
    <text evidence="3">The sequence shown here is derived from an EMBL/GenBank/DDBJ whole genome shotgun (WGS) entry which is preliminary data.</text>
</comment>
<name>A0ABT5MK73_9BURK</name>
<dbReference type="EMBL" id="JAQSIO010000004">
    <property type="protein sequence ID" value="MDD0815551.1"/>
    <property type="molecule type" value="Genomic_DNA"/>
</dbReference>
<reference evidence="3 4" key="1">
    <citation type="submission" date="2023-02" db="EMBL/GenBank/DDBJ databases">
        <title>Bacterial whole genome sequence for Curvibacter sp. HBC28.</title>
        <authorList>
            <person name="Le V."/>
            <person name="Ko S.-R."/>
            <person name="Ahn C.-Y."/>
            <person name="Oh H.-M."/>
        </authorList>
    </citation>
    <scope>NUCLEOTIDE SEQUENCE [LARGE SCALE GENOMIC DNA]</scope>
    <source>
        <strain evidence="3 4">HBC28</strain>
    </source>
</reference>
<sequence length="271" mass="28658">MPSSVRSEQAAQVLLAHWHSGQPLMAWPAELQASGAPVDRVQGYAVQAALARQASPKSVAGWKIAATSEAGQRHIGVSGPMAGRLLAERVHPDGASLSMQANRMAVAEPEFVFRLGGDLPPRATAYAQDEVMAAVDALFLGLEVPNSRWADFVHAGEAKLIADNACAHEFVLGPQVSADWRALDLSQHAVQAQVVGASRRYERAGLGANVLGDPRRALTWLVQELSSLGVPLAAGQFVTTGTCMPPLEIVAGDEVLADFGVLGQVRARFTD</sequence>
<dbReference type="RefSeq" id="WP_273927241.1">
    <property type="nucleotide sequence ID" value="NZ_JAQSIO010000004.1"/>
</dbReference>
<accession>A0ABT5MK73</accession>
<dbReference type="PANTHER" id="PTHR30143:SF0">
    <property type="entry name" value="2-KETO-4-PENTENOATE HYDRATASE"/>
    <property type="match status" value="1"/>
</dbReference>
<gene>
    <name evidence="3" type="ORF">PSQ39_13020</name>
</gene>
<evidence type="ECO:0000313" key="3">
    <source>
        <dbReference type="EMBL" id="MDD0815551.1"/>
    </source>
</evidence>
<feature type="domain" description="Fumarylacetoacetase-like C-terminal" evidence="2">
    <location>
        <begin position="101"/>
        <end position="269"/>
    </location>
</feature>
<keyword evidence="1" id="KW-0456">Lyase</keyword>
<dbReference type="InterPro" id="IPR011234">
    <property type="entry name" value="Fumarylacetoacetase-like_C"/>
</dbReference>
<evidence type="ECO:0000259" key="2">
    <source>
        <dbReference type="Pfam" id="PF01557"/>
    </source>
</evidence>